<accession>A0A1I7XC85</accession>
<keyword evidence="2" id="KW-1185">Reference proteome</keyword>
<protein>
    <submittedName>
        <fullName evidence="3">SET domain-containing protein</fullName>
    </submittedName>
</protein>
<evidence type="ECO:0000313" key="2">
    <source>
        <dbReference type="Proteomes" id="UP000095283"/>
    </source>
</evidence>
<dbReference type="AlphaFoldDB" id="A0A1I7XC85"/>
<feature type="region of interest" description="Disordered" evidence="1">
    <location>
        <begin position="667"/>
        <end position="707"/>
    </location>
</feature>
<dbReference type="Proteomes" id="UP000095283">
    <property type="component" value="Unplaced"/>
</dbReference>
<feature type="region of interest" description="Disordered" evidence="1">
    <location>
        <begin position="456"/>
        <end position="499"/>
    </location>
</feature>
<feature type="compositionally biased region" description="Basic residues" evidence="1">
    <location>
        <begin position="457"/>
        <end position="467"/>
    </location>
</feature>
<sequence>MIYHRSRSGDLRRDDGCIASCSSETRQNTYSNPVSQRVKNSTALPSHISRIDLHASRGIYCEPSTSSAISTAPHAIVPVRENPCANNSEQIQSNTNNIYKSTGQPFINLGNDKKQTWIAVDPLQISKTGCFPVSEFSSIKRNLREVEKEVQCNSEMRIDASLEKDITAKPLRIRSEEKLTAGKPTSSNFHSESVQKERKSISQLLPSTSSHDYNINSSNSLSPYYSSVLSDNCKPSTSFTGQTLESGSYKSDQELILNAPMPLIKRTFLVRDKNGVLKKISTAVKLDHSGTNKVIRSGNPSSALENVRVNNSIRNIEQSSQGSTGNLPVKVTSATKIYTKEYNSKNQVNINSVYLDRESSSQNIQDELAVQHSMAHHMLANSRVTNRIPELLINEHDNLRSDYGKQNETPYMSVIPQRNRRKDVHSVDDEDVIMLLQQGYPKQMVKQTRVSLQNLVKGHHKRGRKPKGFNLEKNNLDAVPREQPERKPQTRTRNGENIGELLELPPQKRRGRKSKTKLEKIDMENSVGDLYCEQEEFNYEENDKINSNEYEKLQSPSTVLEKKKPGRPLKRFRGRYAKQQTAERNARMAEEAAIEQGDLPHLDLAMKHIEDPTGNLDVPSILPPVVPLIIALPDLTPEELHDIGELLKDIVTQVCLEEIKPKRKVKTRSRRSWIHLPDRRPSKRKEYRRQNVPPSERSPSPPPLKPKPRGRNALILHLVCISIDPIYSLFKKYQIAKGYASKENERKSHIKIMDCERIQPISIFENVTLTTPSSVVIFEGLLVSEPLVKRGRYLKADELPCCSYTSNNLDEDDIICITEASCAINKCHVFPDETIEIDFEV</sequence>
<organism evidence="2 3">
    <name type="scientific">Heterorhabditis bacteriophora</name>
    <name type="common">Entomopathogenic nematode worm</name>
    <dbReference type="NCBI Taxonomy" id="37862"/>
    <lineage>
        <taxon>Eukaryota</taxon>
        <taxon>Metazoa</taxon>
        <taxon>Ecdysozoa</taxon>
        <taxon>Nematoda</taxon>
        <taxon>Chromadorea</taxon>
        <taxon>Rhabditida</taxon>
        <taxon>Rhabditina</taxon>
        <taxon>Rhabditomorpha</taxon>
        <taxon>Strongyloidea</taxon>
        <taxon>Heterorhabditidae</taxon>
        <taxon>Heterorhabditis</taxon>
    </lineage>
</organism>
<feature type="compositionally biased region" description="Basic and acidic residues" evidence="1">
    <location>
        <begin position="479"/>
        <end position="488"/>
    </location>
</feature>
<evidence type="ECO:0000313" key="3">
    <source>
        <dbReference type="WBParaSite" id="Hba_15129"/>
    </source>
</evidence>
<proteinExistence type="predicted"/>
<dbReference type="WBParaSite" id="Hba_15129">
    <property type="protein sequence ID" value="Hba_15129"/>
    <property type="gene ID" value="Hba_15129"/>
</dbReference>
<feature type="region of interest" description="Disordered" evidence="1">
    <location>
        <begin position="175"/>
        <end position="209"/>
    </location>
</feature>
<evidence type="ECO:0000256" key="1">
    <source>
        <dbReference type="SAM" id="MobiDB-lite"/>
    </source>
</evidence>
<feature type="compositionally biased region" description="Polar residues" evidence="1">
    <location>
        <begin position="183"/>
        <end position="192"/>
    </location>
</feature>
<name>A0A1I7XC85_HETBA</name>
<reference evidence="3" key="1">
    <citation type="submission" date="2016-11" db="UniProtKB">
        <authorList>
            <consortium name="WormBaseParasite"/>
        </authorList>
    </citation>
    <scope>IDENTIFICATION</scope>
</reference>